<proteinExistence type="predicted"/>
<accession>A0A1A8XU63</accession>
<evidence type="ECO:0000313" key="1">
    <source>
        <dbReference type="EMBL" id="SBT07473.1"/>
    </source>
</evidence>
<dbReference type="Proteomes" id="UP000199600">
    <property type="component" value="Unassembled WGS sequence"/>
</dbReference>
<organism evidence="1 2">
    <name type="scientific">Candidatus Propionivibrio aalborgensis</name>
    <dbReference type="NCBI Taxonomy" id="1860101"/>
    <lineage>
        <taxon>Bacteria</taxon>
        <taxon>Pseudomonadati</taxon>
        <taxon>Pseudomonadota</taxon>
        <taxon>Betaproteobacteria</taxon>
        <taxon>Rhodocyclales</taxon>
        <taxon>Rhodocyclaceae</taxon>
        <taxon>Propionivibrio</taxon>
    </lineage>
</organism>
<reference evidence="1 2" key="1">
    <citation type="submission" date="2016-06" db="EMBL/GenBank/DDBJ databases">
        <authorList>
            <person name="Kjaerup R.B."/>
            <person name="Dalgaard T.S."/>
            <person name="Juul-Madsen H.R."/>
        </authorList>
    </citation>
    <scope>NUCLEOTIDE SEQUENCE [LARGE SCALE GENOMIC DNA]</scope>
    <source>
        <strain evidence="1">2</strain>
    </source>
</reference>
<keyword evidence="2" id="KW-1185">Reference proteome</keyword>
<evidence type="ECO:0000313" key="2">
    <source>
        <dbReference type="Proteomes" id="UP000199600"/>
    </source>
</evidence>
<protein>
    <submittedName>
        <fullName evidence="1">Uncharacterized protein</fullName>
    </submittedName>
</protein>
<gene>
    <name evidence="1" type="ORF">PROAA_220030</name>
</gene>
<name>A0A1A8XU63_9RHOO</name>
<dbReference type="AlphaFoldDB" id="A0A1A8XU63"/>
<dbReference type="EMBL" id="FLQY01000135">
    <property type="protein sequence ID" value="SBT07473.1"/>
    <property type="molecule type" value="Genomic_DNA"/>
</dbReference>
<sequence>MLLSDVEQFTCHQRSGLQSPDFMVVLVHIDLRYDKNVDSYPPYLGYGVTIYGTYAHGPIKSS</sequence>